<sequence length="163" mass="17438">MAALAVIHPRINAGRARTFTEKAERNQDFASGAGEPPELLKRWAAGRAFRPYGLNSGRTTALEQCRHILPGRHPTMTVQSLLCILVLAPLVPTLASAETAPDRTGTGGGPRSTITAPYTTATGVTKPPGAEEGPATPAERRDLQRIERENDRIDSGICDGCRK</sequence>
<organism evidence="2 3">
    <name type="scientific">Methylobacterium thuringiense</name>
    <dbReference type="NCBI Taxonomy" id="1003091"/>
    <lineage>
        <taxon>Bacteria</taxon>
        <taxon>Pseudomonadati</taxon>
        <taxon>Pseudomonadota</taxon>
        <taxon>Alphaproteobacteria</taxon>
        <taxon>Hyphomicrobiales</taxon>
        <taxon>Methylobacteriaceae</taxon>
        <taxon>Methylobacterium</taxon>
    </lineage>
</organism>
<comment type="caution">
    <text evidence="2">The sequence shown here is derived from an EMBL/GenBank/DDBJ whole genome shotgun (WGS) entry which is preliminary data.</text>
</comment>
<proteinExistence type="predicted"/>
<accession>A0ABQ4TK17</accession>
<gene>
    <name evidence="2" type="ORF">EKPJFOCH_1821</name>
</gene>
<evidence type="ECO:0000313" key="2">
    <source>
        <dbReference type="EMBL" id="GJE55331.1"/>
    </source>
</evidence>
<reference evidence="2" key="2">
    <citation type="submission" date="2021-08" db="EMBL/GenBank/DDBJ databases">
        <authorList>
            <person name="Tani A."/>
            <person name="Ola A."/>
            <person name="Ogura Y."/>
            <person name="Katsura K."/>
            <person name="Hayashi T."/>
        </authorList>
    </citation>
    <scope>NUCLEOTIDE SEQUENCE</scope>
    <source>
        <strain evidence="2">DSM 23674</strain>
    </source>
</reference>
<feature type="compositionally biased region" description="Polar residues" evidence="1">
    <location>
        <begin position="112"/>
        <end position="123"/>
    </location>
</feature>
<feature type="compositionally biased region" description="Basic and acidic residues" evidence="1">
    <location>
        <begin position="138"/>
        <end position="163"/>
    </location>
</feature>
<dbReference type="Proteomes" id="UP001055101">
    <property type="component" value="Unassembled WGS sequence"/>
</dbReference>
<name>A0ABQ4TK17_9HYPH</name>
<protein>
    <submittedName>
        <fullName evidence="2">Uncharacterized protein</fullName>
    </submittedName>
</protein>
<feature type="region of interest" description="Disordered" evidence="1">
    <location>
        <begin position="97"/>
        <end position="163"/>
    </location>
</feature>
<feature type="compositionally biased region" description="Low complexity" evidence="1">
    <location>
        <begin position="127"/>
        <end position="137"/>
    </location>
</feature>
<reference evidence="2" key="1">
    <citation type="journal article" date="2021" name="Front. Microbiol.">
        <title>Comprehensive Comparative Genomics and Phenotyping of Methylobacterium Species.</title>
        <authorList>
            <person name="Alessa O."/>
            <person name="Ogura Y."/>
            <person name="Fujitani Y."/>
            <person name="Takami H."/>
            <person name="Hayashi T."/>
            <person name="Sahin N."/>
            <person name="Tani A."/>
        </authorList>
    </citation>
    <scope>NUCLEOTIDE SEQUENCE</scope>
    <source>
        <strain evidence="2">DSM 23674</strain>
    </source>
</reference>
<evidence type="ECO:0000256" key="1">
    <source>
        <dbReference type="SAM" id="MobiDB-lite"/>
    </source>
</evidence>
<keyword evidence="3" id="KW-1185">Reference proteome</keyword>
<evidence type="ECO:0000313" key="3">
    <source>
        <dbReference type="Proteomes" id="UP001055101"/>
    </source>
</evidence>
<dbReference type="EMBL" id="BPRA01000008">
    <property type="protein sequence ID" value="GJE55331.1"/>
    <property type="molecule type" value="Genomic_DNA"/>
</dbReference>
<dbReference type="RefSeq" id="WP_373322293.1">
    <property type="nucleotide sequence ID" value="NZ_BPRA01000008.1"/>
</dbReference>